<evidence type="ECO:0000313" key="2">
    <source>
        <dbReference type="EMBL" id="AWB94501.1"/>
    </source>
</evidence>
<keyword evidence="1" id="KW-0472">Membrane</keyword>
<evidence type="ECO:0000256" key="1">
    <source>
        <dbReference type="SAM" id="Phobius"/>
    </source>
</evidence>
<keyword evidence="1" id="KW-1133">Transmembrane helix</keyword>
<dbReference type="RefSeq" id="WP_108594326.1">
    <property type="nucleotide sequence ID" value="NZ_CP028913.1"/>
</dbReference>
<dbReference type="OrthoDB" id="5007813at2"/>
<dbReference type="Proteomes" id="UP000244729">
    <property type="component" value="Chromosome"/>
</dbReference>
<evidence type="ECO:0000313" key="3">
    <source>
        <dbReference type="Proteomes" id="UP000244729"/>
    </source>
</evidence>
<protein>
    <submittedName>
        <fullName evidence="2">Uncharacterized protein</fullName>
    </submittedName>
</protein>
<dbReference type="AlphaFoldDB" id="A0A2S0WT80"/>
<feature type="transmembrane region" description="Helical" evidence="1">
    <location>
        <begin position="33"/>
        <end position="57"/>
    </location>
</feature>
<proteinExistence type="predicted"/>
<sequence>MRIGAEASVRVLHRRCSELLPARRARGRGICESGVFVLDVVYLLGIIAVFVLVGLIARGVEKL</sequence>
<accession>A0A2S0WT80</accession>
<dbReference type="EMBL" id="CP028913">
    <property type="protein sequence ID" value="AWB94501.1"/>
    <property type="molecule type" value="Genomic_DNA"/>
</dbReference>
<name>A0A2S0WT80_9MICO</name>
<dbReference type="KEGG" id="agm:DCE93_01450"/>
<keyword evidence="3" id="KW-1185">Reference proteome</keyword>
<reference evidence="2 3" key="1">
    <citation type="submission" date="2018-04" db="EMBL/GenBank/DDBJ databases">
        <authorList>
            <person name="Li J."/>
        </authorList>
    </citation>
    <scope>NUCLEOTIDE SEQUENCE [LARGE SCALE GENOMIC DNA]</scope>
    <source>
        <strain evidence="3">30A</strain>
    </source>
</reference>
<keyword evidence="1" id="KW-0812">Transmembrane</keyword>
<gene>
    <name evidence="2" type="ORF">DCE93_01450</name>
</gene>
<organism evidence="2 3">
    <name type="scientific">Agromyces badenianii</name>
    <dbReference type="NCBI Taxonomy" id="2080742"/>
    <lineage>
        <taxon>Bacteria</taxon>
        <taxon>Bacillati</taxon>
        <taxon>Actinomycetota</taxon>
        <taxon>Actinomycetes</taxon>
        <taxon>Micrococcales</taxon>
        <taxon>Microbacteriaceae</taxon>
        <taxon>Agromyces</taxon>
    </lineage>
</organism>